<reference evidence="3 4" key="1">
    <citation type="submission" date="2021-03" db="EMBL/GenBank/DDBJ databases">
        <title>Genomic Encyclopedia of Type Strains, Phase IV (KMG-IV): sequencing the most valuable type-strain genomes for metagenomic binning, comparative biology and taxonomic classification.</title>
        <authorList>
            <person name="Goeker M."/>
        </authorList>
    </citation>
    <scope>NUCLEOTIDE SEQUENCE [LARGE SCALE GENOMIC DNA]</scope>
    <source>
        <strain evidence="3 4">DSM 24004</strain>
    </source>
</reference>
<evidence type="ECO:0008006" key="5">
    <source>
        <dbReference type="Google" id="ProtNLM"/>
    </source>
</evidence>
<gene>
    <name evidence="3" type="ORF">J2Z76_000894</name>
</gene>
<dbReference type="RefSeq" id="WP_209510790.1">
    <property type="nucleotide sequence ID" value="NZ_JAGGKS010000002.1"/>
</dbReference>
<sequence>MKKIINAIRDFLYILTDYGLIITVAVIMIAVLGWRFNILFNRDIEKETLAVVPNDIQVEVPVTNDQTNNDKDEEIPNKEEDEEEPTEPNNPTPTESDVVATVEIPAGSFPSKIGDILINSNLIVDKNEFLNRSVEMGLDTKLQSGSFEISIGTNLDDIIKIIAKAN</sequence>
<dbReference type="Gene3D" id="3.30.1490.480">
    <property type="entry name" value="Endolytic murein transglycosylase"/>
    <property type="match status" value="1"/>
</dbReference>
<feature type="compositionally biased region" description="Basic and acidic residues" evidence="1">
    <location>
        <begin position="68"/>
        <end position="78"/>
    </location>
</feature>
<feature type="transmembrane region" description="Helical" evidence="2">
    <location>
        <begin position="12"/>
        <end position="34"/>
    </location>
</feature>
<dbReference type="EMBL" id="JAGGKS010000002">
    <property type="protein sequence ID" value="MBP1925037.1"/>
    <property type="molecule type" value="Genomic_DNA"/>
</dbReference>
<keyword evidence="4" id="KW-1185">Reference proteome</keyword>
<keyword evidence="2" id="KW-1133">Transmembrane helix</keyword>
<name>A0ABS4GBI7_9FIRM</name>
<comment type="caution">
    <text evidence="3">The sequence shown here is derived from an EMBL/GenBank/DDBJ whole genome shotgun (WGS) entry which is preliminary data.</text>
</comment>
<keyword evidence="2" id="KW-0472">Membrane</keyword>
<evidence type="ECO:0000313" key="3">
    <source>
        <dbReference type="EMBL" id="MBP1925037.1"/>
    </source>
</evidence>
<dbReference type="Proteomes" id="UP001519342">
    <property type="component" value="Unassembled WGS sequence"/>
</dbReference>
<keyword evidence="2" id="KW-0812">Transmembrane</keyword>
<proteinExistence type="predicted"/>
<organism evidence="3 4">
    <name type="scientific">Sedimentibacter acidaminivorans</name>
    <dbReference type="NCBI Taxonomy" id="913099"/>
    <lineage>
        <taxon>Bacteria</taxon>
        <taxon>Bacillati</taxon>
        <taxon>Bacillota</taxon>
        <taxon>Tissierellia</taxon>
        <taxon>Sedimentibacter</taxon>
    </lineage>
</organism>
<evidence type="ECO:0000256" key="1">
    <source>
        <dbReference type="SAM" id="MobiDB-lite"/>
    </source>
</evidence>
<evidence type="ECO:0000313" key="4">
    <source>
        <dbReference type="Proteomes" id="UP001519342"/>
    </source>
</evidence>
<accession>A0ABS4GBI7</accession>
<feature type="region of interest" description="Disordered" evidence="1">
    <location>
        <begin position="60"/>
        <end position="97"/>
    </location>
</feature>
<evidence type="ECO:0000256" key="2">
    <source>
        <dbReference type="SAM" id="Phobius"/>
    </source>
</evidence>
<protein>
    <recommendedName>
        <fullName evidence="5">Endolytic transglycosylase MltG</fullName>
    </recommendedName>
</protein>